<feature type="compositionally biased region" description="Polar residues" evidence="1">
    <location>
        <begin position="7"/>
        <end position="21"/>
    </location>
</feature>
<protein>
    <submittedName>
        <fullName evidence="2">Uncharacterized protein</fullName>
    </submittedName>
</protein>
<comment type="caution">
    <text evidence="2">The sequence shown here is derived from an EMBL/GenBank/DDBJ whole genome shotgun (WGS) entry which is preliminary data.</text>
</comment>
<dbReference type="PANTHER" id="PTHR48213">
    <property type="entry name" value="VID27-LIKE PROTEIN"/>
    <property type="match status" value="1"/>
</dbReference>
<keyword evidence="3" id="KW-1185">Reference proteome</keyword>
<evidence type="ECO:0000256" key="1">
    <source>
        <dbReference type="SAM" id="MobiDB-lite"/>
    </source>
</evidence>
<feature type="region of interest" description="Disordered" evidence="1">
    <location>
        <begin position="38"/>
        <end position="68"/>
    </location>
</feature>
<dbReference type="Proteomes" id="UP001153555">
    <property type="component" value="Unassembled WGS sequence"/>
</dbReference>
<proteinExistence type="predicted"/>
<dbReference type="PANTHER" id="PTHR48213:SF1">
    <property type="entry name" value="PROSTATIC SPERMINE-BINDING-LIKE PROTEIN"/>
    <property type="match status" value="1"/>
</dbReference>
<name>A0A9N7R145_STRHE</name>
<organism evidence="2 3">
    <name type="scientific">Striga hermonthica</name>
    <name type="common">Purple witchweed</name>
    <name type="synonym">Buchnera hermonthica</name>
    <dbReference type="NCBI Taxonomy" id="68872"/>
    <lineage>
        <taxon>Eukaryota</taxon>
        <taxon>Viridiplantae</taxon>
        <taxon>Streptophyta</taxon>
        <taxon>Embryophyta</taxon>
        <taxon>Tracheophyta</taxon>
        <taxon>Spermatophyta</taxon>
        <taxon>Magnoliopsida</taxon>
        <taxon>eudicotyledons</taxon>
        <taxon>Gunneridae</taxon>
        <taxon>Pentapetalae</taxon>
        <taxon>asterids</taxon>
        <taxon>lamiids</taxon>
        <taxon>Lamiales</taxon>
        <taxon>Orobanchaceae</taxon>
        <taxon>Buchnereae</taxon>
        <taxon>Striga</taxon>
    </lineage>
</organism>
<dbReference type="OrthoDB" id="1719291at2759"/>
<sequence>MLRILSKTASSTGRSDGSTTAAWCDDVDLSTWELVSASQSDDEDLYSFDGDDVAGEGDGDGDGDGDDVIVAEGVEAEPDLDPIRSEHVLVTPCDVVAVQSLSASPPMTLPVEMTLYDHACLGDGDGDVNDEDDDDDGYDYDDELVPWQLKGRFGKERLRKLGKRGGPNPNKSKTKRMAFSYKRPGCLYGKHGFGVQHSFI</sequence>
<evidence type="ECO:0000313" key="2">
    <source>
        <dbReference type="EMBL" id="CAA0807656.1"/>
    </source>
</evidence>
<reference evidence="2" key="1">
    <citation type="submission" date="2019-12" db="EMBL/GenBank/DDBJ databases">
        <authorList>
            <person name="Scholes J."/>
        </authorList>
    </citation>
    <scope>NUCLEOTIDE SEQUENCE</scope>
</reference>
<dbReference type="AlphaFoldDB" id="A0A9N7R145"/>
<gene>
    <name evidence="2" type="ORF">SHERM_10373</name>
</gene>
<evidence type="ECO:0000313" key="3">
    <source>
        <dbReference type="Proteomes" id="UP001153555"/>
    </source>
</evidence>
<feature type="compositionally biased region" description="Acidic residues" evidence="1">
    <location>
        <begin position="40"/>
        <end position="68"/>
    </location>
</feature>
<accession>A0A9N7R145</accession>
<feature type="region of interest" description="Disordered" evidence="1">
    <location>
        <begin position="1"/>
        <end position="21"/>
    </location>
</feature>
<dbReference type="EMBL" id="CACSLK010001140">
    <property type="protein sequence ID" value="CAA0807656.1"/>
    <property type="molecule type" value="Genomic_DNA"/>
</dbReference>